<feature type="region of interest" description="Disordered" evidence="1">
    <location>
        <begin position="1"/>
        <end position="54"/>
    </location>
</feature>
<organism evidence="2 3">
    <name type="scientific">Aldrovandia affinis</name>
    <dbReference type="NCBI Taxonomy" id="143900"/>
    <lineage>
        <taxon>Eukaryota</taxon>
        <taxon>Metazoa</taxon>
        <taxon>Chordata</taxon>
        <taxon>Craniata</taxon>
        <taxon>Vertebrata</taxon>
        <taxon>Euteleostomi</taxon>
        <taxon>Actinopterygii</taxon>
        <taxon>Neopterygii</taxon>
        <taxon>Teleostei</taxon>
        <taxon>Notacanthiformes</taxon>
        <taxon>Halosauridae</taxon>
        <taxon>Aldrovandia</taxon>
    </lineage>
</organism>
<sequence>MSGGTPEGLYISTLPDGSFRGPAGSSKGNAVSRASGAGSGAVASSPDRASLTESARCGLQPTSVTNRIVDYYALELLGHLSDGVEGIPEKCAMSPTAFSPRPR</sequence>
<protein>
    <submittedName>
        <fullName evidence="2">Uncharacterized protein</fullName>
    </submittedName>
</protein>
<reference evidence="2" key="1">
    <citation type="journal article" date="2023" name="Science">
        <title>Genome structures resolve the early diversification of teleost fishes.</title>
        <authorList>
            <person name="Parey E."/>
            <person name="Louis A."/>
            <person name="Montfort J."/>
            <person name="Bouchez O."/>
            <person name="Roques C."/>
            <person name="Iampietro C."/>
            <person name="Lluch J."/>
            <person name="Castinel A."/>
            <person name="Donnadieu C."/>
            <person name="Desvignes T."/>
            <person name="Floi Bucao C."/>
            <person name="Jouanno E."/>
            <person name="Wen M."/>
            <person name="Mejri S."/>
            <person name="Dirks R."/>
            <person name="Jansen H."/>
            <person name="Henkel C."/>
            <person name="Chen W.J."/>
            <person name="Zahm M."/>
            <person name="Cabau C."/>
            <person name="Klopp C."/>
            <person name="Thompson A.W."/>
            <person name="Robinson-Rechavi M."/>
            <person name="Braasch I."/>
            <person name="Lecointre G."/>
            <person name="Bobe J."/>
            <person name="Postlethwait J.H."/>
            <person name="Berthelot C."/>
            <person name="Roest Crollius H."/>
            <person name="Guiguen Y."/>
        </authorList>
    </citation>
    <scope>NUCLEOTIDE SEQUENCE</scope>
    <source>
        <strain evidence="2">NC1722</strain>
    </source>
</reference>
<evidence type="ECO:0000313" key="2">
    <source>
        <dbReference type="EMBL" id="KAJ8409123.1"/>
    </source>
</evidence>
<feature type="compositionally biased region" description="Low complexity" evidence="1">
    <location>
        <begin position="30"/>
        <end position="45"/>
    </location>
</feature>
<keyword evidence="3" id="KW-1185">Reference proteome</keyword>
<dbReference type="EMBL" id="JAINUG010000032">
    <property type="protein sequence ID" value="KAJ8409123.1"/>
    <property type="molecule type" value="Genomic_DNA"/>
</dbReference>
<dbReference type="AlphaFoldDB" id="A0AAD7WU47"/>
<dbReference type="Proteomes" id="UP001221898">
    <property type="component" value="Unassembled WGS sequence"/>
</dbReference>
<evidence type="ECO:0000313" key="3">
    <source>
        <dbReference type="Proteomes" id="UP001221898"/>
    </source>
</evidence>
<proteinExistence type="predicted"/>
<accession>A0AAD7WU47</accession>
<name>A0AAD7WU47_9TELE</name>
<comment type="caution">
    <text evidence="2">The sequence shown here is derived from an EMBL/GenBank/DDBJ whole genome shotgun (WGS) entry which is preliminary data.</text>
</comment>
<evidence type="ECO:0000256" key="1">
    <source>
        <dbReference type="SAM" id="MobiDB-lite"/>
    </source>
</evidence>
<gene>
    <name evidence="2" type="ORF">AAFF_G00241440</name>
</gene>